<dbReference type="Proteomes" id="UP000000789">
    <property type="component" value="Chromosome"/>
</dbReference>
<accession>A9BGC6</accession>
<name>A9BGC6_PETMO</name>
<keyword evidence="3" id="KW-0762">Sugar transport</keyword>
<dbReference type="GO" id="GO:0055052">
    <property type="term" value="C:ATP-binding cassette (ABC) transporter complex, substrate-binding subunit-containing"/>
    <property type="evidence" value="ECO:0007669"/>
    <property type="project" value="TreeGrafter"/>
</dbReference>
<proteinExistence type="inferred from homology"/>
<dbReference type="KEGG" id="pmo:Pmob_1262"/>
<protein>
    <submittedName>
        <fullName evidence="5">Extracellular solute-binding protein family 1</fullName>
    </submittedName>
</protein>
<comment type="similarity">
    <text evidence="1">Belongs to the bacterial solute-binding protein 1 family.</text>
</comment>
<dbReference type="SUPFAM" id="SSF53850">
    <property type="entry name" value="Periplasmic binding protein-like II"/>
    <property type="match status" value="1"/>
</dbReference>
<gene>
    <name evidence="5" type="ordered locus">Pmob_1262</name>
</gene>
<dbReference type="InterPro" id="IPR006060">
    <property type="entry name" value="Maltose/Cyclodextrin-bd"/>
</dbReference>
<keyword evidence="4" id="KW-0732">Signal</keyword>
<dbReference type="GO" id="GO:0015144">
    <property type="term" value="F:carbohydrate transmembrane transporter activity"/>
    <property type="evidence" value="ECO:0007669"/>
    <property type="project" value="InterPro"/>
</dbReference>
<dbReference type="STRING" id="403833.Pmob_1262"/>
<dbReference type="AlphaFoldDB" id="A9BGC6"/>
<dbReference type="eggNOG" id="COG2182">
    <property type="taxonomic scope" value="Bacteria"/>
</dbReference>
<dbReference type="Pfam" id="PF13416">
    <property type="entry name" value="SBP_bac_8"/>
    <property type="match status" value="1"/>
</dbReference>
<dbReference type="OrthoDB" id="362670at2"/>
<keyword evidence="6" id="KW-1185">Reference proteome</keyword>
<evidence type="ECO:0000313" key="5">
    <source>
        <dbReference type="EMBL" id="ABX31976.1"/>
    </source>
</evidence>
<dbReference type="EMBL" id="CP000879">
    <property type="protein sequence ID" value="ABX31976.1"/>
    <property type="molecule type" value="Genomic_DNA"/>
</dbReference>
<dbReference type="GO" id="GO:0015768">
    <property type="term" value="P:maltose transport"/>
    <property type="evidence" value="ECO:0007669"/>
    <property type="project" value="TreeGrafter"/>
</dbReference>
<dbReference type="RefSeq" id="WP_012209075.1">
    <property type="nucleotide sequence ID" value="NC_010003.1"/>
</dbReference>
<dbReference type="PRINTS" id="PR00181">
    <property type="entry name" value="MALTOSEBP"/>
</dbReference>
<evidence type="ECO:0000256" key="1">
    <source>
        <dbReference type="ARBA" id="ARBA00008520"/>
    </source>
</evidence>
<evidence type="ECO:0000256" key="4">
    <source>
        <dbReference type="ARBA" id="ARBA00022729"/>
    </source>
</evidence>
<dbReference type="PANTHER" id="PTHR30061:SF50">
    <property type="entry name" value="MALTOSE_MALTODEXTRIN-BINDING PERIPLASMIC PROTEIN"/>
    <property type="match status" value="1"/>
</dbReference>
<dbReference type="HOGENOM" id="CLU_031285_17_2_0"/>
<dbReference type="GO" id="GO:1901982">
    <property type="term" value="F:maltose binding"/>
    <property type="evidence" value="ECO:0007669"/>
    <property type="project" value="TreeGrafter"/>
</dbReference>
<sequence length="408" mass="45825">MKRDLAVIVFVLLLSVFSFSETLTLWTIFGETTSEYKKLVEYTKEYTSKTKINIDIVPVTDLTDFDTKLRIAAPSGYGPDIIATAPHDQIGRWAEMQLLMKLDGQVDEEILNNFTSSSIQGVTYKGDIYGFPLCVESIGMVYNKELISTPPKDWNEIIELSKNLKSEGLYGIVFPAVEPYHSYAIIRGFGGYIFFWENGEYVIDDIGLNNEGTIEAIKFIKKLFDDGILPIELMDRTATHSLTTGSFEEGKAAIQLNGPWVLPGLKERGINYGVSKIPVLPNGQDPKPFLGIQFVGINNFSKNKKEALDFALFLTSKEKMIDFSLSTDRVPARIDVINDPAIQSNEIIKAWAEQAMVAEPMPNIPEMNVVWTAWADALPLMYSGKQPIEETLNDLVEIIREKILILQE</sequence>
<keyword evidence="2" id="KW-0813">Transport</keyword>
<evidence type="ECO:0000256" key="2">
    <source>
        <dbReference type="ARBA" id="ARBA00022448"/>
    </source>
</evidence>
<dbReference type="GO" id="GO:0042956">
    <property type="term" value="P:maltodextrin transmembrane transport"/>
    <property type="evidence" value="ECO:0007669"/>
    <property type="project" value="TreeGrafter"/>
</dbReference>
<dbReference type="PANTHER" id="PTHR30061">
    <property type="entry name" value="MALTOSE-BINDING PERIPLASMIC PROTEIN"/>
    <property type="match status" value="1"/>
</dbReference>
<evidence type="ECO:0000256" key="3">
    <source>
        <dbReference type="ARBA" id="ARBA00022597"/>
    </source>
</evidence>
<dbReference type="Gene3D" id="3.40.190.10">
    <property type="entry name" value="Periplasmic binding protein-like II"/>
    <property type="match status" value="2"/>
</dbReference>
<organism evidence="5 6">
    <name type="scientific">Petrotoga mobilis (strain DSM 10674 / SJ95)</name>
    <dbReference type="NCBI Taxonomy" id="403833"/>
    <lineage>
        <taxon>Bacteria</taxon>
        <taxon>Thermotogati</taxon>
        <taxon>Thermotogota</taxon>
        <taxon>Thermotogae</taxon>
        <taxon>Petrotogales</taxon>
        <taxon>Petrotogaceae</taxon>
        <taxon>Petrotoga</taxon>
    </lineage>
</organism>
<dbReference type="InterPro" id="IPR006059">
    <property type="entry name" value="SBP"/>
</dbReference>
<evidence type="ECO:0000313" key="6">
    <source>
        <dbReference type="Proteomes" id="UP000000789"/>
    </source>
</evidence>
<reference evidence="5" key="1">
    <citation type="submission" date="2007-11" db="EMBL/GenBank/DDBJ databases">
        <title>Complete sequence of Petroga mobilis SJ95.</title>
        <authorList>
            <consortium name="US DOE Joint Genome Institute"/>
            <person name="Copeland A."/>
            <person name="Lucas S."/>
            <person name="Lapidus A."/>
            <person name="Barry K."/>
            <person name="Glavina del Rio T."/>
            <person name="Dalin E."/>
            <person name="Tice H."/>
            <person name="Pitluck S."/>
            <person name="Meincke L."/>
            <person name="Brettin T."/>
            <person name="Bruce D."/>
            <person name="Detter J.C."/>
            <person name="Han C."/>
            <person name="Kuske C.R."/>
            <person name="Schmutz J."/>
            <person name="Larimer F."/>
            <person name="Land M."/>
            <person name="Hauser L."/>
            <person name="Kyrpides N."/>
            <person name="Mikhailova N."/>
            <person name="Noll K."/>
            <person name="Richardson P."/>
        </authorList>
    </citation>
    <scope>NUCLEOTIDE SEQUENCE [LARGE SCALE GENOMIC DNA]</scope>
    <source>
        <strain evidence="5">SJ95</strain>
    </source>
</reference>
<dbReference type="CDD" id="cd13586">
    <property type="entry name" value="PBP2_Maltose_binding_like"/>
    <property type="match status" value="1"/>
</dbReference>